<evidence type="ECO:0000256" key="1">
    <source>
        <dbReference type="SAM" id="MobiDB-lite"/>
    </source>
</evidence>
<dbReference type="AlphaFoldDB" id="A0AAV7HRX0"/>
<proteinExistence type="predicted"/>
<dbReference type="EMBL" id="JAGFBR010000001">
    <property type="protein sequence ID" value="KAH0470539.1"/>
    <property type="molecule type" value="Genomic_DNA"/>
</dbReference>
<sequence length="60" mass="6947">MQRGRRETSRARKVNSWMSPAVRKTGREEDWRAGMEMAAVWESRQASPPGVSQREMIVEV</sequence>
<comment type="caution">
    <text evidence="2">The sequence shown here is derived from an EMBL/GenBank/DDBJ whole genome shotgun (WGS) entry which is preliminary data.</text>
</comment>
<feature type="compositionally biased region" description="Basic and acidic residues" evidence="1">
    <location>
        <begin position="1"/>
        <end position="10"/>
    </location>
</feature>
<dbReference type="Proteomes" id="UP000775213">
    <property type="component" value="Unassembled WGS sequence"/>
</dbReference>
<evidence type="ECO:0000313" key="2">
    <source>
        <dbReference type="EMBL" id="KAH0470539.1"/>
    </source>
</evidence>
<protein>
    <submittedName>
        <fullName evidence="2">Uncharacterized protein</fullName>
    </submittedName>
</protein>
<accession>A0AAV7HRX0</accession>
<keyword evidence="3" id="KW-1185">Reference proteome</keyword>
<name>A0AAV7HRX0_DENCH</name>
<feature type="region of interest" description="Disordered" evidence="1">
    <location>
        <begin position="1"/>
        <end position="27"/>
    </location>
</feature>
<evidence type="ECO:0000313" key="3">
    <source>
        <dbReference type="Proteomes" id="UP000775213"/>
    </source>
</evidence>
<gene>
    <name evidence="2" type="ORF">IEQ34_000262</name>
</gene>
<organism evidence="2 3">
    <name type="scientific">Dendrobium chrysotoxum</name>
    <name type="common">Orchid</name>
    <dbReference type="NCBI Taxonomy" id="161865"/>
    <lineage>
        <taxon>Eukaryota</taxon>
        <taxon>Viridiplantae</taxon>
        <taxon>Streptophyta</taxon>
        <taxon>Embryophyta</taxon>
        <taxon>Tracheophyta</taxon>
        <taxon>Spermatophyta</taxon>
        <taxon>Magnoliopsida</taxon>
        <taxon>Liliopsida</taxon>
        <taxon>Asparagales</taxon>
        <taxon>Orchidaceae</taxon>
        <taxon>Epidendroideae</taxon>
        <taxon>Malaxideae</taxon>
        <taxon>Dendrobiinae</taxon>
        <taxon>Dendrobium</taxon>
    </lineage>
</organism>
<reference evidence="2 3" key="1">
    <citation type="journal article" date="2021" name="Hortic Res">
        <title>Chromosome-scale assembly of the Dendrobium chrysotoxum genome enhances the understanding of orchid evolution.</title>
        <authorList>
            <person name="Zhang Y."/>
            <person name="Zhang G.Q."/>
            <person name="Zhang D."/>
            <person name="Liu X.D."/>
            <person name="Xu X.Y."/>
            <person name="Sun W.H."/>
            <person name="Yu X."/>
            <person name="Zhu X."/>
            <person name="Wang Z.W."/>
            <person name="Zhao X."/>
            <person name="Zhong W.Y."/>
            <person name="Chen H."/>
            <person name="Yin W.L."/>
            <person name="Huang T."/>
            <person name="Niu S.C."/>
            <person name="Liu Z.J."/>
        </authorList>
    </citation>
    <scope>NUCLEOTIDE SEQUENCE [LARGE SCALE GENOMIC DNA]</scope>
    <source>
        <strain evidence="2">Lindl</strain>
    </source>
</reference>